<dbReference type="Gene3D" id="2.40.420.20">
    <property type="match status" value="1"/>
</dbReference>
<feature type="chain" id="PRO_5010209621" evidence="3">
    <location>
        <begin position="26"/>
        <end position="405"/>
    </location>
</feature>
<dbReference type="AlphaFoldDB" id="A0A1I4Y4X5"/>
<evidence type="ECO:0000259" key="5">
    <source>
        <dbReference type="Pfam" id="PF25919"/>
    </source>
</evidence>
<proteinExistence type="inferred from homology"/>
<dbReference type="InterPro" id="IPR058792">
    <property type="entry name" value="Beta-barrel_RND_2"/>
</dbReference>
<feature type="domain" description="Heavy metal binding" evidence="4">
    <location>
        <begin position="39"/>
        <end position="66"/>
    </location>
</feature>
<gene>
    <name evidence="7" type="ORF">SAMN05444143_11093</name>
</gene>
<dbReference type="GO" id="GO:0015679">
    <property type="term" value="P:plasma membrane copper ion transport"/>
    <property type="evidence" value="ECO:0007669"/>
    <property type="project" value="TreeGrafter"/>
</dbReference>
<accession>A0A1I4Y4X5</accession>
<dbReference type="Pfam" id="PF25954">
    <property type="entry name" value="Beta-barrel_RND_2"/>
    <property type="match status" value="1"/>
</dbReference>
<dbReference type="Gene3D" id="2.40.30.170">
    <property type="match status" value="1"/>
</dbReference>
<dbReference type="EMBL" id="FOUT01000010">
    <property type="protein sequence ID" value="SFN32550.1"/>
    <property type="molecule type" value="Genomic_DNA"/>
</dbReference>
<reference evidence="8" key="1">
    <citation type="submission" date="2016-10" db="EMBL/GenBank/DDBJ databases">
        <authorList>
            <person name="Varghese N."/>
            <person name="Submissions S."/>
        </authorList>
    </citation>
    <scope>NUCLEOTIDE SEQUENCE [LARGE SCALE GENOMIC DNA]</scope>
    <source>
        <strain evidence="8">DSM 4002</strain>
    </source>
</reference>
<dbReference type="FunFam" id="2.40.30.170:FF:000010">
    <property type="entry name" value="Efflux RND transporter periplasmic adaptor subunit"/>
    <property type="match status" value="1"/>
</dbReference>
<dbReference type="GO" id="GO:0016020">
    <property type="term" value="C:membrane"/>
    <property type="evidence" value="ECO:0007669"/>
    <property type="project" value="InterPro"/>
</dbReference>
<evidence type="ECO:0000256" key="3">
    <source>
        <dbReference type="SAM" id="SignalP"/>
    </source>
</evidence>
<dbReference type="Pfam" id="PF19335">
    <property type="entry name" value="HMBD"/>
    <property type="match status" value="1"/>
</dbReference>
<feature type="domain" description="CusB-like barrel-sandwich hybrid" evidence="5">
    <location>
        <begin position="116"/>
        <end position="241"/>
    </location>
</feature>
<evidence type="ECO:0000256" key="1">
    <source>
        <dbReference type="ARBA" id="ARBA00009477"/>
    </source>
</evidence>
<dbReference type="Proteomes" id="UP000182961">
    <property type="component" value="Unassembled WGS sequence"/>
</dbReference>
<comment type="similarity">
    <text evidence="1">Belongs to the membrane fusion protein (MFP) (TC 8.A.1) family.</text>
</comment>
<sequence>MKTLKIITLLSILLMVMIACNSKNKEDHSEHKMTDETTFYTCSMDPQIKEDKPGKCPICHMHLTPVKLDKTNSNEISLSKQQIRLGNISLQSITTSQSSVNQNYTGTLAINQDKINSVSSRAMGRIEKLFFKTVGDYVAKNQAVYQLYSEDIAIAKQDYFTAFKQLSMPGDFGKNAKNMLASAKQKLLFYGLTNAQIENIKTNKEVSPNTIFYSSHSGTISEIVATEGSYVMEGSGIIKIADLNSLWLETQVNVNYAKNLKIGQKANVTFSDFPDKTINTQVAFINPEINPDTRLLLIRMEIPNQGLQLKPGMQAVVKLTQSNAKGLFIPIDAVIREENASYIWVEKRPGIFENVMVETGIETNGMIEIKSDLDPSKKVVITGAYAINSEYKFRKGSDPMEGMKM</sequence>
<dbReference type="eggNOG" id="COG0845">
    <property type="taxonomic scope" value="Bacteria"/>
</dbReference>
<evidence type="ECO:0000313" key="8">
    <source>
        <dbReference type="Proteomes" id="UP000182961"/>
    </source>
</evidence>
<dbReference type="NCBIfam" id="TIGR01730">
    <property type="entry name" value="RND_mfp"/>
    <property type="match status" value="1"/>
</dbReference>
<evidence type="ECO:0000259" key="4">
    <source>
        <dbReference type="Pfam" id="PF19335"/>
    </source>
</evidence>
<dbReference type="GO" id="GO:0060003">
    <property type="term" value="P:copper ion export"/>
    <property type="evidence" value="ECO:0007669"/>
    <property type="project" value="TreeGrafter"/>
</dbReference>
<dbReference type="SUPFAM" id="SSF111369">
    <property type="entry name" value="HlyD-like secretion proteins"/>
    <property type="match status" value="1"/>
</dbReference>
<dbReference type="GO" id="GO:0022857">
    <property type="term" value="F:transmembrane transporter activity"/>
    <property type="evidence" value="ECO:0007669"/>
    <property type="project" value="InterPro"/>
</dbReference>
<feature type="domain" description="CusB-like beta-barrel" evidence="6">
    <location>
        <begin position="246"/>
        <end position="322"/>
    </location>
</feature>
<organism evidence="7 8">
    <name type="scientific">Flavobacterium succinicans</name>
    <dbReference type="NCBI Taxonomy" id="29536"/>
    <lineage>
        <taxon>Bacteria</taxon>
        <taxon>Pseudomonadati</taxon>
        <taxon>Bacteroidota</taxon>
        <taxon>Flavobacteriia</taxon>
        <taxon>Flavobacteriales</taxon>
        <taxon>Flavobacteriaceae</taxon>
        <taxon>Flavobacterium</taxon>
    </lineage>
</organism>
<keyword evidence="8" id="KW-1185">Reference proteome</keyword>
<dbReference type="GO" id="GO:0046914">
    <property type="term" value="F:transition metal ion binding"/>
    <property type="evidence" value="ECO:0007669"/>
    <property type="project" value="TreeGrafter"/>
</dbReference>
<dbReference type="InterPro" id="IPR058790">
    <property type="entry name" value="BSH_CusB"/>
</dbReference>
<dbReference type="Pfam" id="PF25919">
    <property type="entry name" value="BSH_CusB"/>
    <property type="match status" value="1"/>
</dbReference>
<keyword evidence="3" id="KW-0732">Signal</keyword>
<dbReference type="PANTHER" id="PTHR30097">
    <property type="entry name" value="CATION EFFLUX SYSTEM PROTEIN CUSB"/>
    <property type="match status" value="1"/>
</dbReference>
<evidence type="ECO:0000313" key="7">
    <source>
        <dbReference type="EMBL" id="SFN32550.1"/>
    </source>
</evidence>
<evidence type="ECO:0000259" key="6">
    <source>
        <dbReference type="Pfam" id="PF25954"/>
    </source>
</evidence>
<protein>
    <submittedName>
        <fullName evidence="7">Membrane fusion protein, Cu(I)/Ag(I) efflux system</fullName>
    </submittedName>
</protein>
<dbReference type="PANTHER" id="PTHR30097:SF15">
    <property type="entry name" value="CATION EFFLUX SYSTEM PROTEIN CUSB"/>
    <property type="match status" value="1"/>
</dbReference>
<dbReference type="InterPro" id="IPR045800">
    <property type="entry name" value="HMBD"/>
</dbReference>
<keyword evidence="2" id="KW-0813">Transport</keyword>
<dbReference type="InterPro" id="IPR006143">
    <property type="entry name" value="RND_pump_MFP"/>
</dbReference>
<dbReference type="PROSITE" id="PS51257">
    <property type="entry name" value="PROKAR_LIPOPROTEIN"/>
    <property type="match status" value="1"/>
</dbReference>
<feature type="signal peptide" evidence="3">
    <location>
        <begin position="1"/>
        <end position="25"/>
    </location>
</feature>
<name>A0A1I4Y4X5_9FLAO</name>
<dbReference type="RefSeq" id="WP_024981696.1">
    <property type="nucleotide sequence ID" value="NZ_CBCRUM010000018.1"/>
</dbReference>
<dbReference type="InterPro" id="IPR051909">
    <property type="entry name" value="MFP_Cation_Efflux"/>
</dbReference>
<dbReference type="GO" id="GO:0030288">
    <property type="term" value="C:outer membrane-bounded periplasmic space"/>
    <property type="evidence" value="ECO:0007669"/>
    <property type="project" value="TreeGrafter"/>
</dbReference>
<evidence type="ECO:0000256" key="2">
    <source>
        <dbReference type="ARBA" id="ARBA00022448"/>
    </source>
</evidence>